<dbReference type="Gene3D" id="3.30.740.10">
    <property type="entry name" value="Protein Inhibitor Of Neuronal Nitric Oxide Synthase"/>
    <property type="match status" value="1"/>
</dbReference>
<dbReference type="Pfam" id="PF01221">
    <property type="entry name" value="Dynein_light"/>
    <property type="match status" value="1"/>
</dbReference>
<dbReference type="PANTHER" id="PTHR11886">
    <property type="entry name" value="DYNEIN LIGHT CHAIN"/>
    <property type="match status" value="1"/>
</dbReference>
<feature type="compositionally biased region" description="Basic and acidic residues" evidence="2">
    <location>
        <begin position="1"/>
        <end position="24"/>
    </location>
</feature>
<dbReference type="OrthoDB" id="10033309at2759"/>
<evidence type="ECO:0000256" key="1">
    <source>
        <dbReference type="RuleBase" id="RU365010"/>
    </source>
</evidence>
<dbReference type="GO" id="GO:0007017">
    <property type="term" value="P:microtubule-based process"/>
    <property type="evidence" value="ECO:0007669"/>
    <property type="project" value="InterPro"/>
</dbReference>
<dbReference type="EMBL" id="LR746272">
    <property type="protein sequence ID" value="CAA7402524.1"/>
    <property type="molecule type" value="Genomic_DNA"/>
</dbReference>
<keyword evidence="5" id="KW-1185">Reference proteome</keyword>
<dbReference type="Proteomes" id="UP000663760">
    <property type="component" value="Chromosome 9"/>
</dbReference>
<evidence type="ECO:0000256" key="2">
    <source>
        <dbReference type="SAM" id="MobiDB-lite"/>
    </source>
</evidence>
<feature type="region of interest" description="Disordered" evidence="2">
    <location>
        <begin position="1"/>
        <end position="39"/>
    </location>
</feature>
<keyword evidence="1" id="KW-0206">Cytoskeleton</keyword>
<protein>
    <recommendedName>
        <fullName evidence="1">Dynein light chain</fullName>
    </recommendedName>
</protein>
<dbReference type="InterPro" id="IPR001372">
    <property type="entry name" value="Dynein_light_chain_typ-1/2"/>
</dbReference>
<evidence type="ECO:0000313" key="5">
    <source>
        <dbReference type="Proteomes" id="UP000663760"/>
    </source>
</evidence>
<proteinExistence type="inferred from homology"/>
<dbReference type="AlphaFoldDB" id="A0A7I8J688"/>
<evidence type="ECO:0000313" key="3">
    <source>
        <dbReference type="EMBL" id="CAA2626457.1"/>
    </source>
</evidence>
<dbReference type="PANTHER" id="PTHR11886:SF56">
    <property type="entry name" value="OS02G0580400 PROTEIN"/>
    <property type="match status" value="1"/>
</dbReference>
<gene>
    <name evidence="3" type="ORF">SI7747_09012156</name>
    <name evidence="4" type="ORF">SI8410_09013202</name>
</gene>
<dbReference type="InterPro" id="IPR037177">
    <property type="entry name" value="DLC_sf"/>
</dbReference>
<dbReference type="GO" id="GO:0005868">
    <property type="term" value="C:cytoplasmic dynein complex"/>
    <property type="evidence" value="ECO:0007669"/>
    <property type="project" value="TreeGrafter"/>
</dbReference>
<accession>A0A7I8J688</accession>
<keyword evidence="1" id="KW-0963">Cytoplasm</keyword>
<keyword evidence="1" id="KW-0493">Microtubule</keyword>
<keyword evidence="1" id="KW-0243">Dynein</keyword>
<evidence type="ECO:0000313" key="4">
    <source>
        <dbReference type="EMBL" id="CAA7402524.1"/>
    </source>
</evidence>
<reference evidence="3" key="1">
    <citation type="submission" date="2019-12" db="EMBL/GenBank/DDBJ databases">
        <authorList>
            <person name="Scholz U."/>
            <person name="Mascher M."/>
            <person name="Fiebig A."/>
        </authorList>
    </citation>
    <scope>NUCLEOTIDE SEQUENCE</scope>
</reference>
<dbReference type="SMART" id="SM01375">
    <property type="entry name" value="Dynein_light"/>
    <property type="match status" value="1"/>
</dbReference>
<sequence length="167" mass="18365">MERRASDAEGEEKEAKAKRSKEVELFLSPPLPRPPRRAAPADVQLAAVAVGLRVRPKAAEMPPAMQERAFRCTRALVEASPNRWKPNLTLLALALKKEFDASYGPAWHCVVGRSFGSYLTHSPGGFVYFSLDGGDDADLSLLLFQTHLRRLQPLRSGGPPPPPLCRP</sequence>
<dbReference type="GO" id="GO:0045505">
    <property type="term" value="F:dynein intermediate chain binding"/>
    <property type="evidence" value="ECO:0007669"/>
    <property type="project" value="TreeGrafter"/>
</dbReference>
<dbReference type="GO" id="GO:0005874">
    <property type="term" value="C:microtubule"/>
    <property type="evidence" value="ECO:0007669"/>
    <property type="project" value="UniProtKB-KW"/>
</dbReference>
<dbReference type="SUPFAM" id="SSF54648">
    <property type="entry name" value="DLC"/>
    <property type="match status" value="1"/>
</dbReference>
<dbReference type="EMBL" id="LR743596">
    <property type="protein sequence ID" value="CAA2626457.1"/>
    <property type="molecule type" value="Genomic_DNA"/>
</dbReference>
<comment type="similarity">
    <text evidence="1">Belongs to the dynein light chain family.</text>
</comment>
<comment type="subcellular location">
    <subcellularLocation>
        <location evidence="1">Cytoplasm</location>
        <location evidence="1">Cytoskeleton</location>
    </subcellularLocation>
</comment>
<keyword evidence="1" id="KW-0505">Motor protein</keyword>
<organism evidence="3">
    <name type="scientific">Spirodela intermedia</name>
    <name type="common">Intermediate duckweed</name>
    <dbReference type="NCBI Taxonomy" id="51605"/>
    <lineage>
        <taxon>Eukaryota</taxon>
        <taxon>Viridiplantae</taxon>
        <taxon>Streptophyta</taxon>
        <taxon>Embryophyta</taxon>
        <taxon>Tracheophyta</taxon>
        <taxon>Spermatophyta</taxon>
        <taxon>Magnoliopsida</taxon>
        <taxon>Liliopsida</taxon>
        <taxon>Araceae</taxon>
        <taxon>Lemnoideae</taxon>
        <taxon>Spirodela</taxon>
    </lineage>
</organism>
<name>A0A7I8J688_SPIIN</name>